<dbReference type="EMBL" id="LN714474">
    <property type="protein sequence ID" value="CEL64218.1"/>
    <property type="molecule type" value="Genomic_DNA"/>
</dbReference>
<dbReference type="GeneID" id="13440560"/>
<reference evidence="7" key="3">
    <citation type="journal article" date="2012" name="PLoS Pathog.">
        <title>Comparative genomics of the apicomplexan parasites Toxoplasma gondii and Neospora caninum: Coccidia differing in host range and transmission strategy.</title>
        <authorList>
            <person name="Reid A.J."/>
            <person name="Vermont S.J."/>
            <person name="Cotton J.A."/>
            <person name="Harris D."/>
            <person name="Hill-Cawthorne G.A."/>
            <person name="Konen-Waisman S."/>
            <person name="Latham S.M."/>
            <person name="Mourier T."/>
            <person name="Norton R."/>
            <person name="Quail M.A."/>
            <person name="Sanders M."/>
            <person name="Shanmugam D."/>
            <person name="Sohal A."/>
            <person name="Wasmuth J.D."/>
            <person name="Brunk B."/>
            <person name="Grigg M.E."/>
            <person name="Howard J.C."/>
            <person name="Parkinson J."/>
            <person name="Roos D.S."/>
            <person name="Trees A.J."/>
            <person name="Berriman M."/>
            <person name="Pain A."/>
            <person name="Wastling J.M."/>
        </authorList>
    </citation>
    <scope>NUCLEOTIDE SEQUENCE [LARGE SCALE GENOMIC DNA]</scope>
    <source>
        <strain evidence="7">Liverpool</strain>
    </source>
</reference>
<keyword evidence="1" id="KW-0175">Coiled coil</keyword>
<evidence type="ECO:0000313" key="6">
    <source>
        <dbReference type="EMBL" id="CEL64218.1"/>
    </source>
</evidence>
<keyword evidence="3" id="KW-1133">Transmembrane helix</keyword>
<dbReference type="InterPro" id="IPR015894">
    <property type="entry name" value="Guanylate-bd_N"/>
</dbReference>
<evidence type="ECO:0000256" key="3">
    <source>
        <dbReference type="SAM" id="Phobius"/>
    </source>
</evidence>
<gene>
    <name evidence="6" type="ORF">BN1204_001250</name>
    <name evidence="5" type="ORF">NCLIV_001250</name>
</gene>
<proteinExistence type="predicted"/>
<dbReference type="EMBL" id="FR823380">
    <property type="protein sequence ID" value="CBZ49635.1"/>
    <property type="molecule type" value="Genomic_DNA"/>
</dbReference>
<dbReference type="InParanoid" id="F0V7E4"/>
<dbReference type="VEuPathDB" id="ToxoDB:NCLIV_001250"/>
<dbReference type="PANTHER" id="PTHR10751">
    <property type="entry name" value="GUANYLATE BINDING PROTEIN"/>
    <property type="match status" value="1"/>
</dbReference>
<evidence type="ECO:0000313" key="7">
    <source>
        <dbReference type="Proteomes" id="UP000007494"/>
    </source>
</evidence>
<feature type="region of interest" description="Disordered" evidence="2">
    <location>
        <begin position="434"/>
        <end position="470"/>
    </location>
</feature>
<feature type="coiled-coil region" evidence="1">
    <location>
        <begin position="787"/>
        <end position="844"/>
    </location>
</feature>
<feature type="region of interest" description="Disordered" evidence="2">
    <location>
        <begin position="534"/>
        <end position="555"/>
    </location>
</feature>
<evidence type="ECO:0000259" key="4">
    <source>
        <dbReference type="Pfam" id="PF02263"/>
    </source>
</evidence>
<feature type="region of interest" description="Disordered" evidence="2">
    <location>
        <begin position="626"/>
        <end position="692"/>
    </location>
</feature>
<sequence length="1361" mass="150221">MPAPNPAASPPVVPPLNAVLSTRPVSSPASPSGAPYFLAVTGAVASWLMLLCVAQELPYDLGEGLGIRFRRWLRAHPLLFAPWTAFLRWLGRRRRLGVASLPRLVETRKTPGEKSSSMPLRLSLLPVHERPAQLCLLLAVTLLSLLLSSFFVASPSDLLGSHLSLPRSSSSGTPPVAPGLSSSSPWLGLAASASPSPLQPPSFFLLPASASPLASTAAGLAGGVVAFGARGAETAEVAPKTSKGEKGSKKKRKTAPRLLQVVRPNERHTGKSFLLSQLLAFSYSHDLSYDPLPDASAANATSSSRRFTAFPVGYTVHPGTQGLSFWSEPLQVDRRTGKVVGGEGEDGRAKRKSTAGLGAEEVTNVLLLDTEGFGGPNVTRSYDQLLYAVASLVSSELLFTTMKMIDAQSLQLLEDLTRDANLFNLRAHAQSVNATRTLSASQTPGQDDSPSLPAVRATAGAAPEKERPGPVAGRAVEESVAGSALFSSLAPCCLSWIVQDFVQDLQGLTALQWLDRLIATHRWSASPAEVEKNFWKEKRGTEKGKKPGEEDGDNSLSHSLRSFYDSIQCVALPAPSSSSEALQRLDLLPLSEMTPVYRAAFQDFKDALLKRVANNFKAKSRLLHPASGGGAQGVCARRGGRSGETGEKSGESGELCGGEEMTGEEAREGRGDHENEQSEEETGKRNRRGSVGRVAMSGKDVADLLRFLVRAANLNMFENVQIFMNHFSTVRSDLAKNDLLLLFDEDMQRFLNVHPPPLPPLFFSFADSLRQQLLQQWQQQIRGQEGLHAHEVQQRQQEEMIQKLNEKVEKFRGIAEEQVRKYCREFCGKRLQQVQQEIQKHQQRLPMAPQALAEWAIYEQRLQRSLLTDEVNRGGRDFASADVCEEELRAYDEKVENLFLFLHKENTKKITASMQKAEEQAVAFFAEQLKQHPLEMLRPLEQFRALLFEWKTGAWEVFEQKVEDLRAVRQIYSVFEQRLTTELKRLEQQALQHWNEKCTEIASVGAGAGRRRDILHKWSNTYKAEVIASFPKIQSLPVDEDILHAASENKMQDALDEMNALYCAKTSPWQQVAGQLREVMRERQKELEMQNVEAIKTNCKEPLDKLLKKLQPEAESRYLWTTFLSLARREALAVLSSQNAQTRATVLLSERLVKRVTEHWLETDVRATYADTIWRNMVNLCQQIAGGIVGVGGLLIFSTYNIWMGLGMMAVGAWLLFGIVTLIGWMRGAFKFTVQGLWHGLQDRVGLEAAVGIFFITAAVVGATGFRWFSIRKARAVPYVAGPQTYQPSPCSMSRPCSVDPGAYSMAAGLSRASQSAMPQQMEFPTPLGVRSSAAPTSSMMYDSIFPDAERKSRYSTAYVG</sequence>
<evidence type="ECO:0000256" key="1">
    <source>
        <dbReference type="SAM" id="Coils"/>
    </source>
</evidence>
<dbReference type="Gene3D" id="3.40.50.300">
    <property type="entry name" value="P-loop containing nucleotide triphosphate hydrolases"/>
    <property type="match status" value="1"/>
</dbReference>
<evidence type="ECO:0000313" key="5">
    <source>
        <dbReference type="EMBL" id="CBZ49635.1"/>
    </source>
</evidence>
<keyword evidence="7" id="KW-1185">Reference proteome</keyword>
<feature type="region of interest" description="Disordered" evidence="2">
    <location>
        <begin position="236"/>
        <end position="255"/>
    </location>
</feature>
<protein>
    <submittedName>
        <fullName evidence="6">Guanylate binding protein, putative</fullName>
    </submittedName>
    <submittedName>
        <fullName evidence="5">Putative guanylate binding protein</fullName>
    </submittedName>
</protein>
<accession>F0V7E4</accession>
<feature type="compositionally biased region" description="Polar residues" evidence="2">
    <location>
        <begin position="434"/>
        <end position="449"/>
    </location>
</feature>
<dbReference type="Proteomes" id="UP000007494">
    <property type="component" value="Chromosome Ia"/>
</dbReference>
<feature type="transmembrane region" description="Helical" evidence="3">
    <location>
        <begin position="1210"/>
        <end position="1230"/>
    </location>
</feature>
<dbReference type="OMA" id="FQEFYYL"/>
<organism evidence="5 7">
    <name type="scientific">Neospora caninum (strain Liverpool)</name>
    <dbReference type="NCBI Taxonomy" id="572307"/>
    <lineage>
        <taxon>Eukaryota</taxon>
        <taxon>Sar</taxon>
        <taxon>Alveolata</taxon>
        <taxon>Apicomplexa</taxon>
        <taxon>Conoidasida</taxon>
        <taxon>Coccidia</taxon>
        <taxon>Eucoccidiorida</taxon>
        <taxon>Eimeriorina</taxon>
        <taxon>Sarcocystidae</taxon>
        <taxon>Neospora</taxon>
    </lineage>
</organism>
<feature type="transmembrane region" description="Helical" evidence="3">
    <location>
        <begin position="1184"/>
        <end position="1203"/>
    </location>
</feature>
<dbReference type="eggNOG" id="KOG2037">
    <property type="taxonomic scope" value="Eukaryota"/>
</dbReference>
<feature type="compositionally biased region" description="Basic and acidic residues" evidence="2">
    <location>
        <begin position="534"/>
        <end position="549"/>
    </location>
</feature>
<reference evidence="5" key="1">
    <citation type="submission" date="2011-02" db="EMBL/GenBank/DDBJ databases">
        <authorList>
            <person name="Aslett M."/>
        </authorList>
    </citation>
    <scope>NUCLEOTIDE SEQUENCE</scope>
    <source>
        <strain evidence="5">Liverpool</strain>
    </source>
</reference>
<keyword evidence="3" id="KW-0472">Membrane</keyword>
<dbReference type="InterPro" id="IPR027417">
    <property type="entry name" value="P-loop_NTPase"/>
</dbReference>
<dbReference type="RefSeq" id="XP_003879670.1">
    <property type="nucleotide sequence ID" value="XM_003879621.1"/>
</dbReference>
<feature type="transmembrane region" description="Helical" evidence="3">
    <location>
        <begin position="1250"/>
        <end position="1269"/>
    </location>
</feature>
<name>F0V7E4_NEOCL</name>
<dbReference type="Pfam" id="PF02263">
    <property type="entry name" value="GBP"/>
    <property type="match status" value="1"/>
</dbReference>
<dbReference type="GO" id="GO:0005525">
    <property type="term" value="F:GTP binding"/>
    <property type="evidence" value="ECO:0007669"/>
    <property type="project" value="InterPro"/>
</dbReference>
<feature type="compositionally biased region" description="Basic and acidic residues" evidence="2">
    <location>
        <begin position="664"/>
        <end position="684"/>
    </location>
</feature>
<keyword evidence="3" id="KW-0812">Transmembrane</keyword>
<dbReference type="OrthoDB" id="2135133at2759"/>
<dbReference type="GO" id="GO:0003924">
    <property type="term" value="F:GTPase activity"/>
    <property type="evidence" value="ECO:0007669"/>
    <property type="project" value="InterPro"/>
</dbReference>
<feature type="domain" description="Guanylate-binding protein N-terminal" evidence="4">
    <location>
        <begin position="269"/>
        <end position="424"/>
    </location>
</feature>
<reference evidence="6" key="4">
    <citation type="journal article" date="2015" name="PLoS ONE">
        <title>Comprehensive Evaluation of Toxoplasma gondii VEG and Neospora caninum LIV Genomes with Tachyzoite Stage Transcriptome and Proteome Defines Novel Transcript Features.</title>
        <authorList>
            <person name="Ramaprasad A."/>
            <person name="Mourier T."/>
            <person name="Naeem R."/>
            <person name="Malas T.B."/>
            <person name="Moussa E."/>
            <person name="Panigrahi A."/>
            <person name="Vermont S.J."/>
            <person name="Otto T.D."/>
            <person name="Wastling J."/>
            <person name="Pain A."/>
        </authorList>
    </citation>
    <scope>NUCLEOTIDE SEQUENCE</scope>
    <source>
        <strain evidence="6">Liverpool</strain>
    </source>
</reference>
<reference evidence="5" key="2">
    <citation type="submission" date="2011-03" db="EMBL/GenBank/DDBJ databases">
        <title>Comparative genomics and transcriptomics of Neospora caninum and Toxoplasma gondii.</title>
        <authorList>
            <person name="Reid A.J."/>
            <person name="Sohal A."/>
            <person name="Harris D."/>
            <person name="Quail M."/>
            <person name="Sanders M."/>
            <person name="Berriman M."/>
            <person name="Wastling J.M."/>
            <person name="Pain A."/>
        </authorList>
    </citation>
    <scope>NUCLEOTIDE SEQUENCE</scope>
    <source>
        <strain evidence="5">Liverpool</strain>
    </source>
</reference>
<evidence type="ECO:0000256" key="2">
    <source>
        <dbReference type="SAM" id="MobiDB-lite"/>
    </source>
</evidence>